<organism evidence="1 2">
    <name type="scientific">Geoglobus acetivorans</name>
    <dbReference type="NCBI Taxonomy" id="565033"/>
    <lineage>
        <taxon>Archaea</taxon>
        <taxon>Methanobacteriati</taxon>
        <taxon>Methanobacteriota</taxon>
        <taxon>Archaeoglobi</taxon>
        <taxon>Archaeoglobales</taxon>
        <taxon>Archaeoglobaceae</taxon>
        <taxon>Geoglobus</taxon>
    </lineage>
</organism>
<evidence type="ECO:0000313" key="2">
    <source>
        <dbReference type="Proteomes" id="UP000030624"/>
    </source>
</evidence>
<dbReference type="Pfam" id="PF10050">
    <property type="entry name" value="DUF2284"/>
    <property type="match status" value="1"/>
</dbReference>
<evidence type="ECO:0000313" key="1">
    <source>
        <dbReference type="EMBL" id="AIY90252.1"/>
    </source>
</evidence>
<evidence type="ECO:0008006" key="3">
    <source>
        <dbReference type="Google" id="ProtNLM"/>
    </source>
</evidence>
<dbReference type="AlphaFoldDB" id="A0A0A7GH36"/>
<sequence length="161" mass="18525">MDLVELIAEMAERKGIRVDSISVIEKIKTDSRTRWKCKFGCMYYGKRYSCPPEVPENFTEFIGSYRKAVVITYSFRDYMEDKKRMQELLPELESRLLEKYPLAFALFPGGCDLCDECSYEKTGECVKKERVRPSVSSMGIIVSQFGIRIGDSRSVAVILLD</sequence>
<gene>
    <name evidence="1" type="ORF">GACE_1213</name>
</gene>
<dbReference type="eggNOG" id="arCOG04361">
    <property type="taxonomic scope" value="Archaea"/>
</dbReference>
<protein>
    <recommendedName>
        <fullName evidence="3">Metal-binding protein</fullName>
    </recommendedName>
</protein>
<dbReference type="GeneID" id="24797792"/>
<dbReference type="STRING" id="565033.GACE_1213"/>
<dbReference type="RefSeq" id="WP_048091975.1">
    <property type="nucleotide sequence ID" value="NZ_CP009552.1"/>
</dbReference>
<accession>A0A0A7GH36</accession>
<dbReference type="InterPro" id="IPR019271">
    <property type="entry name" value="DUF2284_metal-binding"/>
</dbReference>
<name>A0A0A7GH36_GEOAI</name>
<dbReference type="KEGG" id="gac:GACE_1213"/>
<dbReference type="Proteomes" id="UP000030624">
    <property type="component" value="Chromosome"/>
</dbReference>
<dbReference type="EMBL" id="CP009552">
    <property type="protein sequence ID" value="AIY90252.1"/>
    <property type="molecule type" value="Genomic_DNA"/>
</dbReference>
<dbReference type="HOGENOM" id="CLU_097790_1_0_2"/>
<reference evidence="1 2" key="1">
    <citation type="journal article" date="2015" name="Appl. Environ. Microbiol.">
        <title>The Geoglobus acetivorans genome: Fe(III) reduction, acetate utilization, autotrophic growth, and degradation of aromatic compounds in a hyperthermophilic archaeon.</title>
        <authorList>
            <person name="Mardanov A.V."/>
            <person name="Slododkina G.B."/>
            <person name="Slobodkin A.I."/>
            <person name="Beletsky A.V."/>
            <person name="Gavrilov S.N."/>
            <person name="Kublanov I.V."/>
            <person name="Bonch-Osmolovskaya E.A."/>
            <person name="Skryabin K.G."/>
            <person name="Ravin N.V."/>
        </authorList>
    </citation>
    <scope>NUCLEOTIDE SEQUENCE [LARGE SCALE GENOMIC DNA]</scope>
    <source>
        <strain evidence="1 2">SBH6</strain>
    </source>
</reference>
<proteinExistence type="predicted"/>